<evidence type="ECO:0000313" key="7">
    <source>
        <dbReference type="Proteomes" id="UP001295740"/>
    </source>
</evidence>
<evidence type="ECO:0000313" key="6">
    <source>
        <dbReference type="EMBL" id="CAJ2500714.1"/>
    </source>
</evidence>
<sequence length="97" mass="10934">MPGPSRVPAVTAALRAFKDARYARTQWLVRSSGETGEVYEWMYPASRSDPARLRAELAERQKKIWDFDVDRMVEEAAPGIDSNPKTERHTATQVGAQ</sequence>
<keyword evidence="7" id="KW-1185">Reference proteome</keyword>
<accession>A0AAI8YB30</accession>
<evidence type="ECO:0000256" key="5">
    <source>
        <dbReference type="SAM" id="MobiDB-lite"/>
    </source>
</evidence>
<organism evidence="6 7">
    <name type="scientific">Anthostomella pinea</name>
    <dbReference type="NCBI Taxonomy" id="933095"/>
    <lineage>
        <taxon>Eukaryota</taxon>
        <taxon>Fungi</taxon>
        <taxon>Dikarya</taxon>
        <taxon>Ascomycota</taxon>
        <taxon>Pezizomycotina</taxon>
        <taxon>Sordariomycetes</taxon>
        <taxon>Xylariomycetidae</taxon>
        <taxon>Xylariales</taxon>
        <taxon>Xylariaceae</taxon>
        <taxon>Anthostomella</taxon>
    </lineage>
</organism>
<dbReference type="GO" id="GO:0016491">
    <property type="term" value="F:oxidoreductase activity"/>
    <property type="evidence" value="ECO:0007669"/>
    <property type="project" value="UniProtKB-KW"/>
</dbReference>
<keyword evidence="2" id="KW-0285">Flavoprotein</keyword>
<keyword evidence="3" id="KW-0274">FAD</keyword>
<comment type="caution">
    <text evidence="6">The sequence shown here is derived from an EMBL/GenBank/DDBJ whole genome shotgun (WGS) entry which is preliminary data.</text>
</comment>
<dbReference type="GO" id="GO:0044550">
    <property type="term" value="P:secondary metabolite biosynthetic process"/>
    <property type="evidence" value="ECO:0007669"/>
    <property type="project" value="TreeGrafter"/>
</dbReference>
<gene>
    <name evidence="6" type="ORF">KHLLAP_LOCUS1182</name>
</gene>
<proteinExistence type="inferred from homology"/>
<dbReference type="EMBL" id="CAUWAG010000003">
    <property type="protein sequence ID" value="CAJ2500714.1"/>
    <property type="molecule type" value="Genomic_DNA"/>
</dbReference>
<dbReference type="PANTHER" id="PTHR46720:SF3">
    <property type="entry name" value="FAD-BINDING DOMAIN-CONTAINING PROTEIN-RELATED"/>
    <property type="match status" value="1"/>
</dbReference>
<evidence type="ECO:0000256" key="3">
    <source>
        <dbReference type="ARBA" id="ARBA00022827"/>
    </source>
</evidence>
<dbReference type="AlphaFoldDB" id="A0AAI8YB30"/>
<evidence type="ECO:0000256" key="4">
    <source>
        <dbReference type="ARBA" id="ARBA00023002"/>
    </source>
</evidence>
<dbReference type="Proteomes" id="UP001295740">
    <property type="component" value="Unassembled WGS sequence"/>
</dbReference>
<name>A0AAI8YB30_9PEZI</name>
<dbReference type="InterPro" id="IPR051104">
    <property type="entry name" value="FAD_monoxygenase"/>
</dbReference>
<evidence type="ECO:0000256" key="1">
    <source>
        <dbReference type="ARBA" id="ARBA00007992"/>
    </source>
</evidence>
<dbReference type="PANTHER" id="PTHR46720">
    <property type="entry name" value="HYDROXYLASE, PUTATIVE (AFU_ORTHOLOGUE AFUA_3G01460)-RELATED"/>
    <property type="match status" value="1"/>
</dbReference>
<comment type="similarity">
    <text evidence="1">Belongs to the paxM FAD-dependent monooxygenase family.</text>
</comment>
<keyword evidence="4" id="KW-0560">Oxidoreductase</keyword>
<reference evidence="6" key="1">
    <citation type="submission" date="2023-10" db="EMBL/GenBank/DDBJ databases">
        <authorList>
            <person name="Hackl T."/>
        </authorList>
    </citation>
    <scope>NUCLEOTIDE SEQUENCE</scope>
</reference>
<evidence type="ECO:0000256" key="2">
    <source>
        <dbReference type="ARBA" id="ARBA00022630"/>
    </source>
</evidence>
<protein>
    <submittedName>
        <fullName evidence="6">Uu.00g035670.m01.CDS01</fullName>
    </submittedName>
</protein>
<feature type="region of interest" description="Disordered" evidence="5">
    <location>
        <begin position="76"/>
        <end position="97"/>
    </location>
</feature>